<evidence type="ECO:0000256" key="1">
    <source>
        <dbReference type="ARBA" id="ARBA00000900"/>
    </source>
</evidence>
<dbReference type="PANTHER" id="PTHR14134">
    <property type="entry name" value="E3 UBIQUITIN-PROTEIN LIGASE RAD18"/>
    <property type="match status" value="1"/>
</dbReference>
<keyword evidence="14 17" id="KW-0234">DNA repair</keyword>
<dbReference type="PROSITE" id="PS50800">
    <property type="entry name" value="SAP"/>
    <property type="match status" value="1"/>
</dbReference>
<dbReference type="InterPro" id="IPR001841">
    <property type="entry name" value="Znf_RING"/>
</dbReference>
<evidence type="ECO:0000256" key="11">
    <source>
        <dbReference type="ARBA" id="ARBA00022786"/>
    </source>
</evidence>
<evidence type="ECO:0000256" key="7">
    <source>
        <dbReference type="ARBA" id="ARBA00022679"/>
    </source>
</evidence>
<keyword evidence="24" id="KW-1185">Reference proteome</keyword>
<comment type="similarity">
    <text evidence="4 18">Belongs to the RAD18 family.</text>
</comment>
<evidence type="ECO:0000256" key="6">
    <source>
        <dbReference type="ARBA" id="ARBA00015551"/>
    </source>
</evidence>
<dbReference type="AlphaFoldDB" id="A0A109V0B9"/>
<comment type="subunit">
    <text evidence="18">Interacts with E2 UBC2, forming a complex with ubiquitin ligase activity.</text>
</comment>
<keyword evidence="7 18" id="KW-0808">Transferase</keyword>
<dbReference type="RefSeq" id="XP_017989691.1">
    <property type="nucleotide sequence ID" value="XM_018134037.1"/>
</dbReference>
<dbReference type="PROSITE" id="PS00518">
    <property type="entry name" value="ZF_RING_1"/>
    <property type="match status" value="1"/>
</dbReference>
<keyword evidence="10 16" id="KW-0863">Zinc-finger</keyword>
<evidence type="ECO:0000256" key="10">
    <source>
        <dbReference type="ARBA" id="ARBA00022771"/>
    </source>
</evidence>
<evidence type="ECO:0000256" key="3">
    <source>
        <dbReference type="ARBA" id="ARBA00004906"/>
    </source>
</evidence>
<dbReference type="GO" id="GO:0006301">
    <property type="term" value="P:DNA damage tolerance"/>
    <property type="evidence" value="ECO:0007669"/>
    <property type="project" value="InterPro"/>
</dbReference>
<dbReference type="SMART" id="SM00513">
    <property type="entry name" value="SAP"/>
    <property type="match status" value="1"/>
</dbReference>
<evidence type="ECO:0000256" key="19">
    <source>
        <dbReference type="SAM" id="MobiDB-lite"/>
    </source>
</evidence>
<evidence type="ECO:0000256" key="2">
    <source>
        <dbReference type="ARBA" id="ARBA00004123"/>
    </source>
</evidence>
<keyword evidence="8 18" id="KW-0479">Metal-binding</keyword>
<keyword evidence="11 18" id="KW-0833">Ubl conjugation pathway</keyword>
<feature type="region of interest" description="Disordered" evidence="19">
    <location>
        <begin position="408"/>
        <end position="458"/>
    </location>
</feature>
<evidence type="ECO:0000313" key="24">
    <source>
        <dbReference type="Proteomes" id="UP000243052"/>
    </source>
</evidence>
<dbReference type="SUPFAM" id="SSF57850">
    <property type="entry name" value="RING/U-box"/>
    <property type="match status" value="1"/>
</dbReference>
<dbReference type="InterPro" id="IPR017907">
    <property type="entry name" value="Znf_RING_CS"/>
</dbReference>
<dbReference type="STRING" id="45286.A0A109V0B9"/>
<dbReference type="GO" id="GO:0097505">
    <property type="term" value="C:Rad6-Rad18 complex"/>
    <property type="evidence" value="ECO:0007669"/>
    <property type="project" value="TreeGrafter"/>
</dbReference>
<keyword evidence="12 18" id="KW-0862">Zinc</keyword>
<feature type="domain" description="RING-type" evidence="20">
    <location>
        <begin position="35"/>
        <end position="72"/>
    </location>
</feature>
<dbReference type="SMART" id="SM00734">
    <property type="entry name" value="ZnF_Rad18"/>
    <property type="match status" value="1"/>
</dbReference>
<dbReference type="UniPathway" id="UPA00143"/>
<dbReference type="InterPro" id="IPR013083">
    <property type="entry name" value="Znf_RING/FYVE/PHD"/>
</dbReference>
<protein>
    <recommendedName>
        <fullName evidence="6 18">Postreplication repair E3 ubiquitin-protein ligase RAD18</fullName>
        <ecNumber evidence="5 18">2.3.2.27</ecNumber>
    </recommendedName>
    <alternativeName>
        <fullName evidence="18">RING-type E3 ubiquitin transferase RAD18</fullName>
    </alternativeName>
</protein>
<dbReference type="NCBIfam" id="TIGR00599">
    <property type="entry name" value="rad18"/>
    <property type="match status" value="1"/>
</dbReference>
<dbReference type="GO" id="GO:0006281">
    <property type="term" value="P:DNA repair"/>
    <property type="evidence" value="ECO:0007669"/>
    <property type="project" value="UniProtKB-KW"/>
</dbReference>
<evidence type="ECO:0000256" key="14">
    <source>
        <dbReference type="ARBA" id="ARBA00023204"/>
    </source>
</evidence>
<feature type="domain" description="UBZ4-type" evidence="22">
    <location>
        <begin position="182"/>
        <end position="210"/>
    </location>
</feature>
<evidence type="ECO:0000256" key="18">
    <source>
        <dbReference type="RuleBase" id="RU368093"/>
    </source>
</evidence>
<dbReference type="GO" id="GO:0005634">
    <property type="term" value="C:nucleus"/>
    <property type="evidence" value="ECO:0007669"/>
    <property type="project" value="UniProtKB-SubCell"/>
</dbReference>
<dbReference type="Gene3D" id="3.30.160.60">
    <property type="entry name" value="Classic Zinc Finger"/>
    <property type="match status" value="1"/>
</dbReference>
<comment type="pathway">
    <text evidence="3 18">Protein modification; protein ubiquitination.</text>
</comment>
<evidence type="ECO:0000256" key="5">
    <source>
        <dbReference type="ARBA" id="ARBA00012483"/>
    </source>
</evidence>
<evidence type="ECO:0000256" key="12">
    <source>
        <dbReference type="ARBA" id="ARBA00022833"/>
    </source>
</evidence>
<dbReference type="Pfam" id="PF13923">
    <property type="entry name" value="zf-C3HC4_2"/>
    <property type="match status" value="1"/>
</dbReference>
<comment type="catalytic activity">
    <reaction evidence="1 18">
        <text>S-ubiquitinyl-[E2 ubiquitin-conjugating enzyme]-L-cysteine + [acceptor protein]-L-lysine = [E2 ubiquitin-conjugating enzyme]-L-cysteine + N(6)-ubiquitinyl-[acceptor protein]-L-lysine.</text>
        <dbReference type="EC" id="2.3.2.27"/>
    </reaction>
</comment>
<dbReference type="SMART" id="SM00184">
    <property type="entry name" value="RING"/>
    <property type="match status" value="1"/>
</dbReference>
<dbReference type="PROSITE" id="PS50089">
    <property type="entry name" value="ZF_RING_2"/>
    <property type="match status" value="1"/>
</dbReference>
<dbReference type="GO" id="GO:0003697">
    <property type="term" value="F:single-stranded DNA binding"/>
    <property type="evidence" value="ECO:0007669"/>
    <property type="project" value="UniProtKB-UniRule"/>
</dbReference>
<dbReference type="GO" id="GO:0008270">
    <property type="term" value="F:zinc ion binding"/>
    <property type="evidence" value="ECO:0007669"/>
    <property type="project" value="UniProtKB-KW"/>
</dbReference>
<evidence type="ECO:0000256" key="8">
    <source>
        <dbReference type="ARBA" id="ARBA00022723"/>
    </source>
</evidence>
<evidence type="ECO:0000256" key="17">
    <source>
        <dbReference type="PROSITE-ProRule" id="PRU01256"/>
    </source>
</evidence>
<dbReference type="PROSITE" id="PS51908">
    <property type="entry name" value="ZF_UBZ4"/>
    <property type="match status" value="1"/>
</dbReference>
<evidence type="ECO:0000256" key="9">
    <source>
        <dbReference type="ARBA" id="ARBA00022763"/>
    </source>
</evidence>
<evidence type="ECO:0000256" key="13">
    <source>
        <dbReference type="ARBA" id="ARBA00023125"/>
    </source>
</evidence>
<keyword evidence="9 17" id="KW-0227">DNA damage</keyword>
<keyword evidence="15 18" id="KW-0539">Nucleus</keyword>
<dbReference type="GO" id="GO:0061630">
    <property type="term" value="F:ubiquitin protein ligase activity"/>
    <property type="evidence" value="ECO:0007669"/>
    <property type="project" value="UniProtKB-UniRule"/>
</dbReference>
<keyword evidence="13 18" id="KW-0238">DNA-binding</keyword>
<evidence type="ECO:0000256" key="15">
    <source>
        <dbReference type="ARBA" id="ARBA00023242"/>
    </source>
</evidence>
<dbReference type="GO" id="GO:0006513">
    <property type="term" value="P:protein monoubiquitination"/>
    <property type="evidence" value="ECO:0007669"/>
    <property type="project" value="InterPro"/>
</dbReference>
<evidence type="ECO:0000256" key="4">
    <source>
        <dbReference type="ARBA" id="ARBA00009506"/>
    </source>
</evidence>
<evidence type="ECO:0000259" key="21">
    <source>
        <dbReference type="PROSITE" id="PS50800"/>
    </source>
</evidence>
<feature type="compositionally biased region" description="Polar residues" evidence="19">
    <location>
        <begin position="415"/>
        <end position="432"/>
    </location>
</feature>
<feature type="domain" description="SAP" evidence="21">
    <location>
        <begin position="285"/>
        <end position="319"/>
    </location>
</feature>
<proteinExistence type="inferred from homology"/>
<evidence type="ECO:0000256" key="16">
    <source>
        <dbReference type="PROSITE-ProRule" id="PRU00175"/>
    </source>
</evidence>
<organism evidence="23 24">
    <name type="scientific">Eremothecium sinecaudum</name>
    <dbReference type="NCBI Taxonomy" id="45286"/>
    <lineage>
        <taxon>Eukaryota</taxon>
        <taxon>Fungi</taxon>
        <taxon>Dikarya</taxon>
        <taxon>Ascomycota</taxon>
        <taxon>Saccharomycotina</taxon>
        <taxon>Saccharomycetes</taxon>
        <taxon>Saccharomycetales</taxon>
        <taxon>Saccharomycetaceae</taxon>
        <taxon>Eremothecium</taxon>
    </lineage>
</organism>
<dbReference type="FunFam" id="3.30.40.10:FF:000172">
    <property type="entry name" value="E3 ubiquitin-protein ligase RAD18"/>
    <property type="match status" value="1"/>
</dbReference>
<feature type="compositionally biased region" description="Basic and acidic residues" evidence="19">
    <location>
        <begin position="443"/>
        <end position="458"/>
    </location>
</feature>
<dbReference type="OrthoDB" id="9049620at2759"/>
<dbReference type="InterPro" id="IPR039577">
    <property type="entry name" value="Rad18"/>
</dbReference>
<name>A0A109V0B9_9SACH</name>
<dbReference type="InterPro" id="IPR003034">
    <property type="entry name" value="SAP_dom"/>
</dbReference>
<dbReference type="InterPro" id="IPR006642">
    <property type="entry name" value="Rad18_UBZ4"/>
</dbReference>
<evidence type="ECO:0000259" key="20">
    <source>
        <dbReference type="PROSITE" id="PS50089"/>
    </source>
</evidence>
<evidence type="ECO:0000313" key="23">
    <source>
        <dbReference type="EMBL" id="AMD22695.1"/>
    </source>
</evidence>
<dbReference type="PANTHER" id="PTHR14134:SF2">
    <property type="entry name" value="E3 UBIQUITIN-PROTEIN LIGASE RAD18"/>
    <property type="match status" value="1"/>
</dbReference>
<gene>
    <name evidence="23" type="ORF">AW171_hschr84746</name>
</gene>
<comment type="function">
    <text evidence="18">E3 RING-finger protein, member of the UBC2/RAD6 epistasis group. Associates to the E2 ubiquitin conjugating enzyme UBC2/RAD6 to form the UBC2-RAD18 ubiquitin ligase complex involved in postreplicative repair (PRR) of damaged DNA.</text>
</comment>
<dbReference type="GeneID" id="28726056"/>
<dbReference type="Pfam" id="PF02037">
    <property type="entry name" value="SAP"/>
    <property type="match status" value="1"/>
</dbReference>
<reference evidence="23 24" key="1">
    <citation type="submission" date="2016-01" db="EMBL/GenBank/DDBJ databases">
        <title>Genome sequence of the yeast Holleya sinecauda.</title>
        <authorList>
            <person name="Dietrich F.S."/>
        </authorList>
    </citation>
    <scope>NUCLEOTIDE SEQUENCE [LARGE SCALE GENOMIC DNA]</scope>
    <source>
        <strain evidence="23 24">ATCC 58844</strain>
    </source>
</reference>
<dbReference type="Proteomes" id="UP000243052">
    <property type="component" value="Chromosome viii"/>
</dbReference>
<dbReference type="EMBL" id="CP014248">
    <property type="protein sequence ID" value="AMD22695.1"/>
    <property type="molecule type" value="Genomic_DNA"/>
</dbReference>
<evidence type="ECO:0000259" key="22">
    <source>
        <dbReference type="PROSITE" id="PS51908"/>
    </source>
</evidence>
<comment type="subcellular location">
    <subcellularLocation>
        <location evidence="2 18">Nucleus</location>
    </subcellularLocation>
</comment>
<dbReference type="InterPro" id="IPR004580">
    <property type="entry name" value="Rad18_fungi"/>
</dbReference>
<sequence>MSSSGGIISTEISDPTEFLNTSIPALADLDSLLRCYICKDFLKSPVLGQCGHTFCSLCIREYLNKESRCPLCLSELRQTMLQKEFVLGEMVACFNGLRKRLLDELSSDSRADSQPKRAVKGCKNDENSFDDDLQILSATEYSSGFKRPSPGNNDGKGAAKIQKVKANSIKSLLSRRREKEEKVVCPVCSKYYEKDFLERTHLDECLSMGALHSDEEVVSSENSDFNDNNTEKKKEPIIIEEQDHIIAAEKNTSPELQLSDVSQYTKRYLESGMRQKNSRLPKLHYSSLSTAQLKQTLSELHLPVTGSRQQMINRYNHYEILWNSNFLDSIKPVDEHELRKNLATWELSHNGDTSAPNVGGITNMLRGKSNNSTTAALMKNFKTDLFDRVAWRELYRNEFKKLIREARRGLKKSTDTQSNGSRETPLTLQDHNAISEVANNGKLPEESLNEKQDTDVTP</sequence>
<dbReference type="EC" id="2.3.2.27" evidence="5 18"/>
<accession>A0A109V0B9</accession>
<dbReference type="Gene3D" id="3.30.40.10">
    <property type="entry name" value="Zinc/RING finger domain, C3HC4 (zinc finger)"/>
    <property type="match status" value="1"/>
</dbReference>